<evidence type="ECO:0000256" key="9">
    <source>
        <dbReference type="SAM" id="MobiDB-lite"/>
    </source>
</evidence>
<reference evidence="12 13" key="1">
    <citation type="submission" date="2020-08" db="EMBL/GenBank/DDBJ databases">
        <authorList>
            <person name="Hejnol A."/>
        </authorList>
    </citation>
    <scope>NUCLEOTIDE SEQUENCE [LARGE SCALE GENOMIC DNA]</scope>
</reference>
<organism evidence="12 13">
    <name type="scientific">Dimorphilus gyrociliatus</name>
    <dbReference type="NCBI Taxonomy" id="2664684"/>
    <lineage>
        <taxon>Eukaryota</taxon>
        <taxon>Metazoa</taxon>
        <taxon>Spiralia</taxon>
        <taxon>Lophotrochozoa</taxon>
        <taxon>Annelida</taxon>
        <taxon>Polychaeta</taxon>
        <taxon>Polychaeta incertae sedis</taxon>
        <taxon>Dinophilidae</taxon>
        <taxon>Dimorphilus</taxon>
    </lineage>
</organism>
<dbReference type="GO" id="GO:0005884">
    <property type="term" value="C:actin filament"/>
    <property type="evidence" value="ECO:0007669"/>
    <property type="project" value="TreeGrafter"/>
</dbReference>
<dbReference type="InterPro" id="IPR035717">
    <property type="entry name" value="Drebrin-like_SH3"/>
</dbReference>
<feature type="compositionally biased region" description="Basic and acidic residues" evidence="9">
    <location>
        <begin position="257"/>
        <end position="275"/>
    </location>
</feature>
<dbReference type="Pfam" id="PF14604">
    <property type="entry name" value="SH3_9"/>
    <property type="match status" value="1"/>
</dbReference>
<dbReference type="SUPFAM" id="SSF55753">
    <property type="entry name" value="Actin depolymerizing proteins"/>
    <property type="match status" value="1"/>
</dbReference>
<dbReference type="Gene3D" id="3.40.20.10">
    <property type="entry name" value="Severin"/>
    <property type="match status" value="1"/>
</dbReference>
<dbReference type="PROSITE" id="PS51263">
    <property type="entry name" value="ADF_H"/>
    <property type="match status" value="1"/>
</dbReference>
<dbReference type="GO" id="GO:0051015">
    <property type="term" value="F:actin filament binding"/>
    <property type="evidence" value="ECO:0007669"/>
    <property type="project" value="TreeGrafter"/>
</dbReference>
<dbReference type="Proteomes" id="UP000549394">
    <property type="component" value="Unassembled WGS sequence"/>
</dbReference>
<evidence type="ECO:0000256" key="3">
    <source>
        <dbReference type="ARBA" id="ARBA00022443"/>
    </source>
</evidence>
<keyword evidence="4" id="KW-0963">Cytoplasm</keyword>
<dbReference type="GO" id="GO:0048812">
    <property type="term" value="P:neuron projection morphogenesis"/>
    <property type="evidence" value="ECO:0007669"/>
    <property type="project" value="TreeGrafter"/>
</dbReference>
<comment type="caution">
    <text evidence="12">The sequence shown here is derived from an EMBL/GenBank/DDBJ whole genome shotgun (WGS) entry which is preliminary data.</text>
</comment>
<dbReference type="PANTHER" id="PTHR10829:SF25">
    <property type="entry name" value="DREBRIN-LIKE PROTEIN"/>
    <property type="match status" value="1"/>
</dbReference>
<dbReference type="SMART" id="SM00326">
    <property type="entry name" value="SH3"/>
    <property type="match status" value="1"/>
</dbReference>
<name>A0A7I8W5J4_9ANNE</name>
<evidence type="ECO:0000259" key="10">
    <source>
        <dbReference type="PROSITE" id="PS50002"/>
    </source>
</evidence>
<evidence type="ECO:0000256" key="1">
    <source>
        <dbReference type="ARBA" id="ARBA00004245"/>
    </source>
</evidence>
<dbReference type="Gene3D" id="2.30.30.40">
    <property type="entry name" value="SH3 Domains"/>
    <property type="match status" value="1"/>
</dbReference>
<evidence type="ECO:0000256" key="6">
    <source>
        <dbReference type="ARBA" id="ARBA00023203"/>
    </source>
</evidence>
<dbReference type="GO" id="GO:0014069">
    <property type="term" value="C:postsynaptic density"/>
    <property type="evidence" value="ECO:0007669"/>
    <property type="project" value="TreeGrafter"/>
</dbReference>
<feature type="region of interest" description="Disordered" evidence="9">
    <location>
        <begin position="198"/>
        <end position="217"/>
    </location>
</feature>
<keyword evidence="3 8" id="KW-0728">SH3 domain</keyword>
<feature type="domain" description="ADF-H" evidence="11">
    <location>
        <begin position="5"/>
        <end position="134"/>
    </location>
</feature>
<dbReference type="PROSITE" id="PS50002">
    <property type="entry name" value="SH3"/>
    <property type="match status" value="1"/>
</dbReference>
<dbReference type="PANTHER" id="PTHR10829">
    <property type="entry name" value="CORTACTIN AND DREBRIN"/>
    <property type="match status" value="1"/>
</dbReference>
<feature type="domain" description="SH3" evidence="10">
    <location>
        <begin position="440"/>
        <end position="499"/>
    </location>
</feature>
<dbReference type="GO" id="GO:0030427">
    <property type="term" value="C:site of polarized growth"/>
    <property type="evidence" value="ECO:0007669"/>
    <property type="project" value="TreeGrafter"/>
</dbReference>
<dbReference type="FunFam" id="2.30.30.40:FF:000046">
    <property type="entry name" value="Drebrin-like protein isoform B"/>
    <property type="match status" value="1"/>
</dbReference>
<keyword evidence="13" id="KW-1185">Reference proteome</keyword>
<gene>
    <name evidence="12" type="ORF">DGYR_LOCUS11054</name>
</gene>
<evidence type="ECO:0000256" key="5">
    <source>
        <dbReference type="ARBA" id="ARBA00023054"/>
    </source>
</evidence>
<dbReference type="SMART" id="SM00102">
    <property type="entry name" value="ADF"/>
    <property type="match status" value="1"/>
</dbReference>
<dbReference type="GO" id="GO:0030027">
    <property type="term" value="C:lamellipodium"/>
    <property type="evidence" value="ECO:0007669"/>
    <property type="project" value="TreeGrafter"/>
</dbReference>
<keyword evidence="5" id="KW-0175">Coiled coil</keyword>
<feature type="compositionally biased region" description="Low complexity" evidence="9">
    <location>
        <begin position="389"/>
        <end position="400"/>
    </location>
</feature>
<keyword evidence="7" id="KW-0206">Cytoskeleton</keyword>
<evidence type="ECO:0000256" key="7">
    <source>
        <dbReference type="ARBA" id="ARBA00023212"/>
    </source>
</evidence>
<evidence type="ECO:0000313" key="12">
    <source>
        <dbReference type="EMBL" id="CAD5123369.1"/>
    </source>
</evidence>
<evidence type="ECO:0000256" key="4">
    <source>
        <dbReference type="ARBA" id="ARBA00022490"/>
    </source>
</evidence>
<comment type="subcellular location">
    <subcellularLocation>
        <location evidence="1">Cytoplasm</location>
        <location evidence="1">Cytoskeleton</location>
    </subcellularLocation>
</comment>
<dbReference type="SUPFAM" id="SSF50044">
    <property type="entry name" value="SH3-domain"/>
    <property type="match status" value="1"/>
</dbReference>
<dbReference type="PRINTS" id="PR00452">
    <property type="entry name" value="SH3DOMAIN"/>
</dbReference>
<dbReference type="GO" id="GO:0030833">
    <property type="term" value="P:regulation of actin filament polymerization"/>
    <property type="evidence" value="ECO:0007669"/>
    <property type="project" value="TreeGrafter"/>
</dbReference>
<sequence>MAPVDLRTNKNSIEEAYKKVCDVNSGTDWVIYGYEGKTSILKVDASGSGGFEEMAEDLNSGRIQYVYIRVQDPNSDLPKFVFINWQGEGAPDALKGSCANHVRDISAVLRGAHVSINARNEEDIEEDAILAKVAKSSVSSFRRSDAKFVEEPSGPVGTNYTKIRPNQEIRTNVRDAFWHNQQLEEERRKAEEIKRVQQEREALERERKEREERETHIREKQIAEKMKTFTNREKPISVAEEIRRLRISSIDQDDEQERASRAKRMQQERTDEARRLISQRSFQSSNTDENTNAPATQTTYNQPSADTSSYQRQDSSPKPEECWEPGLEETDLEKEPIRPSAQGFEPMRAPMRPPAPASEPLRAPMRPPVQESEPVRRSIPEPEPEPEPVRQSIPEPQPEIQPEELYEDTFTPEYKTTPADNEYEAAQVSNEPKPASQEASQGLKVKALYDYQATEEGEISFDPGDIITMVSQDYDGWWVGKAPNGQRGMFPSNYVEVID</sequence>
<dbReference type="GO" id="GO:0045211">
    <property type="term" value="C:postsynaptic membrane"/>
    <property type="evidence" value="ECO:0007669"/>
    <property type="project" value="TreeGrafter"/>
</dbReference>
<evidence type="ECO:0000259" key="11">
    <source>
        <dbReference type="PROSITE" id="PS51263"/>
    </source>
</evidence>
<dbReference type="GO" id="GO:0098974">
    <property type="term" value="P:postsynaptic actin cytoskeleton organization"/>
    <property type="evidence" value="ECO:0007669"/>
    <property type="project" value="TreeGrafter"/>
</dbReference>
<dbReference type="CDD" id="cd11960">
    <property type="entry name" value="SH3_Abp1_eu"/>
    <property type="match status" value="1"/>
</dbReference>
<proteinExistence type="inferred from homology"/>
<evidence type="ECO:0000256" key="2">
    <source>
        <dbReference type="ARBA" id="ARBA00011039"/>
    </source>
</evidence>
<feature type="region of interest" description="Disordered" evidence="9">
    <location>
        <begin position="251"/>
        <end position="441"/>
    </location>
</feature>
<feature type="compositionally biased region" description="Polar residues" evidence="9">
    <location>
        <begin position="278"/>
        <end position="314"/>
    </location>
</feature>
<dbReference type="InterPro" id="IPR036028">
    <property type="entry name" value="SH3-like_dom_sf"/>
</dbReference>
<dbReference type="AlphaFoldDB" id="A0A7I8W5J4"/>
<accession>A0A7I8W5J4</accession>
<dbReference type="InterPro" id="IPR001452">
    <property type="entry name" value="SH3_domain"/>
</dbReference>
<keyword evidence="6" id="KW-0009">Actin-binding</keyword>
<dbReference type="InterPro" id="IPR029006">
    <property type="entry name" value="ADF-H/Gelsolin-like_dom_sf"/>
</dbReference>
<dbReference type="GO" id="GO:0045773">
    <property type="term" value="P:positive regulation of axon extension"/>
    <property type="evidence" value="ECO:0007669"/>
    <property type="project" value="TreeGrafter"/>
</dbReference>
<dbReference type="InterPro" id="IPR002108">
    <property type="entry name" value="ADF-H"/>
</dbReference>
<evidence type="ECO:0000256" key="8">
    <source>
        <dbReference type="PROSITE-ProRule" id="PRU00192"/>
    </source>
</evidence>
<dbReference type="Pfam" id="PF00241">
    <property type="entry name" value="Cofilin_ADF"/>
    <property type="match status" value="1"/>
</dbReference>
<dbReference type="CDD" id="cd11281">
    <property type="entry name" value="ADF_drebrin_like"/>
    <property type="match status" value="1"/>
</dbReference>
<protein>
    <submittedName>
        <fullName evidence="12">DgyrCDS11726</fullName>
    </submittedName>
</protein>
<dbReference type="EMBL" id="CAJFCJ010000019">
    <property type="protein sequence ID" value="CAD5123369.1"/>
    <property type="molecule type" value="Genomic_DNA"/>
</dbReference>
<feature type="compositionally biased region" description="Acidic residues" evidence="9">
    <location>
        <begin position="322"/>
        <end position="332"/>
    </location>
</feature>
<evidence type="ECO:0000313" key="13">
    <source>
        <dbReference type="Proteomes" id="UP000549394"/>
    </source>
</evidence>
<dbReference type="OrthoDB" id="5971719at2759"/>
<comment type="similarity">
    <text evidence="2">Belongs to the ABP1 family.</text>
</comment>
<dbReference type="GO" id="GO:0030425">
    <property type="term" value="C:dendrite"/>
    <property type="evidence" value="ECO:0007669"/>
    <property type="project" value="TreeGrafter"/>
</dbReference>
<dbReference type="GO" id="GO:0030864">
    <property type="term" value="C:cortical actin cytoskeleton"/>
    <property type="evidence" value="ECO:0007669"/>
    <property type="project" value="TreeGrafter"/>
</dbReference>